<dbReference type="Proteomes" id="UP000669060">
    <property type="component" value="Unassembled WGS sequence"/>
</dbReference>
<dbReference type="InterPro" id="IPR008635">
    <property type="entry name" value="Coiled_stalk_dom"/>
</dbReference>
<name>A0ABS3TXC2_9PSED</name>
<dbReference type="EMBL" id="JAELYA010000045">
    <property type="protein sequence ID" value="MBO3278330.1"/>
    <property type="molecule type" value="Genomic_DNA"/>
</dbReference>
<feature type="domain" description="Trimeric autotransporter adhesin YadA-like stalk" evidence="1">
    <location>
        <begin position="6"/>
        <end position="40"/>
    </location>
</feature>
<gene>
    <name evidence="2" type="ORF">JFY56_24290</name>
</gene>
<sequence>GNERTITNVAAGRLSADSTDAINGSQLFATNSAIDTLSDDVGNLDLSSVKYDINDDGTVNYNSVTMGGDTYNSVTKTGGTK</sequence>
<keyword evidence="3" id="KW-1185">Reference proteome</keyword>
<protein>
    <recommendedName>
        <fullName evidence="1">Trimeric autotransporter adhesin YadA-like stalk domain-containing protein</fullName>
    </recommendedName>
</protein>
<evidence type="ECO:0000313" key="3">
    <source>
        <dbReference type="Proteomes" id="UP000669060"/>
    </source>
</evidence>
<comment type="caution">
    <text evidence="2">The sequence shown here is derived from an EMBL/GenBank/DDBJ whole genome shotgun (WGS) entry which is preliminary data.</text>
</comment>
<dbReference type="InterPro" id="IPR011049">
    <property type="entry name" value="Serralysin-like_metalloprot_C"/>
</dbReference>
<evidence type="ECO:0000313" key="2">
    <source>
        <dbReference type="EMBL" id="MBO3278330.1"/>
    </source>
</evidence>
<proteinExistence type="predicted"/>
<reference evidence="2 3" key="1">
    <citation type="submission" date="2020-12" db="EMBL/GenBank/DDBJ databases">
        <title>Pseudomonas schmalbachii sp. nov. isolated from millipede gut.</title>
        <authorList>
            <person name="Shelomi M."/>
        </authorList>
    </citation>
    <scope>NUCLEOTIDE SEQUENCE [LARGE SCALE GENOMIC DNA]</scope>
    <source>
        <strain evidence="2 3">Milli4</strain>
    </source>
</reference>
<feature type="non-terminal residue" evidence="2">
    <location>
        <position position="1"/>
    </location>
</feature>
<evidence type="ECO:0000259" key="1">
    <source>
        <dbReference type="Pfam" id="PF05662"/>
    </source>
</evidence>
<feature type="non-terminal residue" evidence="2">
    <location>
        <position position="81"/>
    </location>
</feature>
<accession>A0ABS3TXC2</accession>
<dbReference type="Gene3D" id="6.10.250.2040">
    <property type="match status" value="1"/>
</dbReference>
<organism evidence="2 3">
    <name type="scientific">Pseudomonas schmalbachii</name>
    <dbReference type="NCBI Taxonomy" id="2816993"/>
    <lineage>
        <taxon>Bacteria</taxon>
        <taxon>Pseudomonadati</taxon>
        <taxon>Pseudomonadota</taxon>
        <taxon>Gammaproteobacteria</taxon>
        <taxon>Pseudomonadales</taxon>
        <taxon>Pseudomonadaceae</taxon>
        <taxon>Pseudomonas</taxon>
    </lineage>
</organism>
<dbReference type="RefSeq" id="WP_208316824.1">
    <property type="nucleotide sequence ID" value="NZ_JAELYA010000045.1"/>
</dbReference>
<dbReference type="Pfam" id="PF05662">
    <property type="entry name" value="YadA_stalk"/>
    <property type="match status" value="1"/>
</dbReference>
<dbReference type="SUPFAM" id="SSF101967">
    <property type="entry name" value="Adhesin YadA, collagen-binding domain"/>
    <property type="match status" value="1"/>
</dbReference>